<dbReference type="AlphaFoldDB" id="A0A915BDS3"/>
<feature type="transmembrane region" description="Helical" evidence="4">
    <location>
        <begin position="20"/>
        <end position="46"/>
    </location>
</feature>
<organism evidence="6 7">
    <name type="scientific">Parascaris univalens</name>
    <name type="common">Nematode worm</name>
    <dbReference type="NCBI Taxonomy" id="6257"/>
    <lineage>
        <taxon>Eukaryota</taxon>
        <taxon>Metazoa</taxon>
        <taxon>Ecdysozoa</taxon>
        <taxon>Nematoda</taxon>
        <taxon>Chromadorea</taxon>
        <taxon>Rhabditida</taxon>
        <taxon>Spirurina</taxon>
        <taxon>Ascaridomorpha</taxon>
        <taxon>Ascaridoidea</taxon>
        <taxon>Ascarididae</taxon>
        <taxon>Parascaris</taxon>
    </lineage>
</organism>
<dbReference type="WBParaSite" id="PgR036_g010_t04">
    <property type="protein sequence ID" value="PgR036_g010_t04"/>
    <property type="gene ID" value="PgR036_g010"/>
</dbReference>
<accession>A0A915BDS3</accession>
<dbReference type="PANTHER" id="PTHR12387:SF0">
    <property type="entry name" value="26S PROTEASOME NON-ATPASE REGULATORY SUBUNIT 8"/>
    <property type="match status" value="1"/>
</dbReference>
<keyword evidence="3" id="KW-0647">Proteasome</keyword>
<evidence type="ECO:0000256" key="4">
    <source>
        <dbReference type="SAM" id="Phobius"/>
    </source>
</evidence>
<dbReference type="Pfam" id="PF10075">
    <property type="entry name" value="CSN8_PSD8_EIF3K"/>
    <property type="match status" value="1"/>
</dbReference>
<dbReference type="GO" id="GO:0005829">
    <property type="term" value="C:cytosol"/>
    <property type="evidence" value="ECO:0007669"/>
    <property type="project" value="TreeGrafter"/>
</dbReference>
<evidence type="ECO:0000313" key="7">
    <source>
        <dbReference type="WBParaSite" id="PgR036_g010_t04"/>
    </source>
</evidence>
<dbReference type="PANTHER" id="PTHR12387">
    <property type="entry name" value="26S PROTEASOME NON-ATPASE REGULATORY SUBUNIT 8"/>
    <property type="match status" value="1"/>
</dbReference>
<dbReference type="Gene3D" id="1.25.40.990">
    <property type="match status" value="1"/>
</dbReference>
<feature type="domain" description="PCI" evidence="5">
    <location>
        <begin position="136"/>
        <end position="305"/>
    </location>
</feature>
<proteinExistence type="inferred from homology"/>
<comment type="similarity">
    <text evidence="1">Belongs to the proteasome subunit S14 family.</text>
</comment>
<evidence type="ECO:0000256" key="2">
    <source>
        <dbReference type="ARBA" id="ARBA00014939"/>
    </source>
</evidence>
<protein>
    <recommendedName>
        <fullName evidence="2">26S proteasome non-ATPase regulatory subunit 8</fullName>
    </recommendedName>
</protein>
<dbReference type="InterPro" id="IPR000717">
    <property type="entry name" value="PCI_dom"/>
</dbReference>
<dbReference type="GO" id="GO:0005634">
    <property type="term" value="C:nucleus"/>
    <property type="evidence" value="ECO:0007669"/>
    <property type="project" value="TreeGrafter"/>
</dbReference>
<evidence type="ECO:0000259" key="5">
    <source>
        <dbReference type="PROSITE" id="PS50250"/>
    </source>
</evidence>
<dbReference type="GO" id="GO:0043161">
    <property type="term" value="P:proteasome-mediated ubiquitin-dependent protein catabolic process"/>
    <property type="evidence" value="ECO:0007669"/>
    <property type="project" value="TreeGrafter"/>
</dbReference>
<keyword evidence="4" id="KW-0472">Membrane</keyword>
<dbReference type="InterPro" id="IPR033464">
    <property type="entry name" value="CSN8_PSD8_EIF3K"/>
</dbReference>
<reference evidence="7" key="1">
    <citation type="submission" date="2022-11" db="UniProtKB">
        <authorList>
            <consortium name="WormBaseParasite"/>
        </authorList>
    </citation>
    <scope>IDENTIFICATION</scope>
</reference>
<sequence>MLNVVLPVDIPDFQPIMPLMPINTTIVISIFIIVERPLIYIDYLFIYSGLSSRSDKVNGAVGMQKLDVIHRKLLDEWKKENKRDLKLVGEILQNAKNAMNNVESLRGLSDAALVTIHRDLFEIDALYAVLRADFNGFHEAITVVLNFYESYSSGGESPNKYLMIGLDLMYLLATNHLAEFHMLLEQVEQSVQQSNPYISTPVKLEQSLIEGVYNKVVLTEGTIPSPYYAVFIRILMDTVRGEIATCIERAFKRVSLKDATQLLLFNNESEVVPFTSKRGWKIENNVFLFDIEKPVEPMPKAHLDTSRIAKQTIFYAKQLEMIV</sequence>
<name>A0A915BDS3_PARUN</name>
<evidence type="ECO:0000313" key="6">
    <source>
        <dbReference type="Proteomes" id="UP000887569"/>
    </source>
</evidence>
<evidence type="ECO:0000256" key="1">
    <source>
        <dbReference type="ARBA" id="ARBA00009627"/>
    </source>
</evidence>
<dbReference type="GO" id="GO:0008541">
    <property type="term" value="C:proteasome regulatory particle, lid subcomplex"/>
    <property type="evidence" value="ECO:0007669"/>
    <property type="project" value="TreeGrafter"/>
</dbReference>
<keyword evidence="4" id="KW-1133">Transmembrane helix</keyword>
<keyword evidence="4" id="KW-0812">Transmembrane</keyword>
<dbReference type="PROSITE" id="PS50250">
    <property type="entry name" value="PCI"/>
    <property type="match status" value="1"/>
</dbReference>
<dbReference type="InterPro" id="IPR006746">
    <property type="entry name" value="26S_Psome_Rpn12"/>
</dbReference>
<dbReference type="Proteomes" id="UP000887569">
    <property type="component" value="Unplaced"/>
</dbReference>
<keyword evidence="6" id="KW-1185">Reference proteome</keyword>
<evidence type="ECO:0000256" key="3">
    <source>
        <dbReference type="ARBA" id="ARBA00022942"/>
    </source>
</evidence>